<sequence>MISLIAAMDKQRLIGKENDLPWRLPEDLKHFKRVTTGHTVVMGRKTFESIGKPLPSRTNVIVTHQEQYQPEGTTVVHSLDELEKLDRELNDELFVIGGATLYEQTLQLATRLYLTHIDEVFEGDTYFPEIDLTEWKVVTKEQGPKDEKNPYTYYFTMYERVNK</sequence>
<evidence type="ECO:0000256" key="7">
    <source>
        <dbReference type="PIRNR" id="PIRNR000194"/>
    </source>
</evidence>
<dbReference type="InterPro" id="IPR017925">
    <property type="entry name" value="DHFR_CS"/>
</dbReference>
<evidence type="ECO:0000313" key="10">
    <source>
        <dbReference type="EMBL" id="MBM7703205.1"/>
    </source>
</evidence>
<feature type="domain" description="DHFR" evidence="9">
    <location>
        <begin position="1"/>
        <end position="160"/>
    </location>
</feature>
<dbReference type="PROSITE" id="PS00075">
    <property type="entry name" value="DHFR_1"/>
    <property type="match status" value="1"/>
</dbReference>
<evidence type="ECO:0000256" key="2">
    <source>
        <dbReference type="ARBA" id="ARBA00009539"/>
    </source>
</evidence>
<evidence type="ECO:0000256" key="1">
    <source>
        <dbReference type="ARBA" id="ARBA00004903"/>
    </source>
</evidence>
<accession>A0ABS2QUX9</accession>
<dbReference type="Proteomes" id="UP000809829">
    <property type="component" value="Unassembled WGS sequence"/>
</dbReference>
<dbReference type="EMBL" id="JAFBFC010000003">
    <property type="protein sequence ID" value="MBM7703205.1"/>
    <property type="molecule type" value="Genomic_DNA"/>
</dbReference>
<evidence type="ECO:0000256" key="6">
    <source>
        <dbReference type="ARBA" id="ARBA00023002"/>
    </source>
</evidence>
<reference evidence="10 11" key="1">
    <citation type="submission" date="2021-01" db="EMBL/GenBank/DDBJ databases">
        <title>Genomic Encyclopedia of Type Strains, Phase IV (KMG-IV): sequencing the most valuable type-strain genomes for metagenomic binning, comparative biology and taxonomic classification.</title>
        <authorList>
            <person name="Goeker M."/>
        </authorList>
    </citation>
    <scope>NUCLEOTIDE SEQUENCE [LARGE SCALE GENOMIC DNA]</scope>
    <source>
        <strain evidence="10 11">DSM 104297</strain>
    </source>
</reference>
<evidence type="ECO:0000259" key="9">
    <source>
        <dbReference type="PROSITE" id="PS51330"/>
    </source>
</evidence>
<evidence type="ECO:0000256" key="5">
    <source>
        <dbReference type="ARBA" id="ARBA00022857"/>
    </source>
</evidence>
<dbReference type="RefSeq" id="WP_205186772.1">
    <property type="nucleotide sequence ID" value="NZ_JAFBFC010000003.1"/>
</dbReference>
<keyword evidence="6 7" id="KW-0560">Oxidoreductase</keyword>
<dbReference type="Pfam" id="PF00186">
    <property type="entry name" value="DHFR_1"/>
    <property type="match status" value="1"/>
</dbReference>
<dbReference type="InterPro" id="IPR012259">
    <property type="entry name" value="DHFR"/>
</dbReference>
<dbReference type="PROSITE" id="PS51330">
    <property type="entry name" value="DHFR_2"/>
    <property type="match status" value="1"/>
</dbReference>
<proteinExistence type="inferred from homology"/>
<keyword evidence="4 7" id="KW-0554">One-carbon metabolism</keyword>
<evidence type="ECO:0000256" key="8">
    <source>
        <dbReference type="RuleBase" id="RU004474"/>
    </source>
</evidence>
<evidence type="ECO:0000313" key="11">
    <source>
        <dbReference type="Proteomes" id="UP000809829"/>
    </source>
</evidence>
<gene>
    <name evidence="10" type="ORF">JOC83_002052</name>
</gene>
<dbReference type="CDD" id="cd00209">
    <property type="entry name" value="DHFR"/>
    <property type="match status" value="1"/>
</dbReference>
<comment type="catalytic activity">
    <reaction evidence="7">
        <text>(6S)-5,6,7,8-tetrahydrofolate + NADP(+) = 7,8-dihydrofolate + NADPH + H(+)</text>
        <dbReference type="Rhea" id="RHEA:15009"/>
        <dbReference type="ChEBI" id="CHEBI:15378"/>
        <dbReference type="ChEBI" id="CHEBI:57451"/>
        <dbReference type="ChEBI" id="CHEBI:57453"/>
        <dbReference type="ChEBI" id="CHEBI:57783"/>
        <dbReference type="ChEBI" id="CHEBI:58349"/>
        <dbReference type="EC" id="1.5.1.3"/>
    </reaction>
</comment>
<dbReference type="Gene3D" id="3.40.430.10">
    <property type="entry name" value="Dihydrofolate Reductase, subunit A"/>
    <property type="match status" value="1"/>
</dbReference>
<dbReference type="EC" id="1.5.1.3" evidence="3 7"/>
<dbReference type="InterPro" id="IPR001796">
    <property type="entry name" value="DHFR_dom"/>
</dbReference>
<dbReference type="PIRSF" id="PIRSF000194">
    <property type="entry name" value="DHFR"/>
    <property type="match status" value="1"/>
</dbReference>
<dbReference type="PANTHER" id="PTHR48069:SF3">
    <property type="entry name" value="DIHYDROFOLATE REDUCTASE"/>
    <property type="match status" value="1"/>
</dbReference>
<comment type="pathway">
    <text evidence="1 7">Cofactor biosynthesis; tetrahydrofolate biosynthesis; 5,6,7,8-tetrahydrofolate from 7,8-dihydrofolate: step 1/1.</text>
</comment>
<comment type="similarity">
    <text evidence="2 7 8">Belongs to the dihydrofolate reductase family.</text>
</comment>
<keyword evidence="11" id="KW-1185">Reference proteome</keyword>
<comment type="function">
    <text evidence="7">Key enzyme in folate metabolism. Catalyzes an essential reaction for de novo glycine and purine synthesis, and for DNA precursor synthesis.</text>
</comment>
<evidence type="ECO:0000256" key="3">
    <source>
        <dbReference type="ARBA" id="ARBA00012856"/>
    </source>
</evidence>
<name>A0ABS2QUX9_9BACI</name>
<comment type="caution">
    <text evidence="10">The sequence shown here is derived from an EMBL/GenBank/DDBJ whole genome shotgun (WGS) entry which is preliminary data.</text>
</comment>
<evidence type="ECO:0000256" key="4">
    <source>
        <dbReference type="ARBA" id="ARBA00022563"/>
    </source>
</evidence>
<dbReference type="PRINTS" id="PR00070">
    <property type="entry name" value="DHFR"/>
</dbReference>
<dbReference type="SUPFAM" id="SSF53597">
    <property type="entry name" value="Dihydrofolate reductase-like"/>
    <property type="match status" value="1"/>
</dbReference>
<dbReference type="GO" id="GO:0004146">
    <property type="term" value="F:dihydrofolate reductase activity"/>
    <property type="evidence" value="ECO:0007669"/>
    <property type="project" value="UniProtKB-EC"/>
</dbReference>
<protein>
    <recommendedName>
        <fullName evidence="3 7">Dihydrofolate reductase</fullName>
        <ecNumber evidence="3 7">1.5.1.3</ecNumber>
    </recommendedName>
</protein>
<organism evidence="10 11">
    <name type="scientific">Priestia iocasae</name>
    <dbReference type="NCBI Taxonomy" id="2291674"/>
    <lineage>
        <taxon>Bacteria</taxon>
        <taxon>Bacillati</taxon>
        <taxon>Bacillota</taxon>
        <taxon>Bacilli</taxon>
        <taxon>Bacillales</taxon>
        <taxon>Bacillaceae</taxon>
        <taxon>Priestia</taxon>
    </lineage>
</organism>
<dbReference type="PANTHER" id="PTHR48069">
    <property type="entry name" value="DIHYDROFOLATE REDUCTASE"/>
    <property type="match status" value="1"/>
</dbReference>
<dbReference type="InterPro" id="IPR024072">
    <property type="entry name" value="DHFR-like_dom_sf"/>
</dbReference>
<keyword evidence="5 7" id="KW-0521">NADP</keyword>